<evidence type="ECO:0000313" key="2">
    <source>
        <dbReference type="Proteomes" id="UP001160148"/>
    </source>
</evidence>
<reference evidence="1 2" key="1">
    <citation type="submission" date="2023-01" db="EMBL/GenBank/DDBJ databases">
        <authorList>
            <person name="Whitehead M."/>
        </authorList>
    </citation>
    <scope>NUCLEOTIDE SEQUENCE [LARGE SCALE GENOMIC DNA]</scope>
</reference>
<accession>A0AAV0XJW7</accession>
<dbReference type="EMBL" id="CARXXK010000005">
    <property type="protein sequence ID" value="CAI6368401.1"/>
    <property type="molecule type" value="Genomic_DNA"/>
</dbReference>
<comment type="caution">
    <text evidence="1">The sequence shown here is derived from an EMBL/GenBank/DDBJ whole genome shotgun (WGS) entry which is preliminary data.</text>
</comment>
<dbReference type="Proteomes" id="UP001160148">
    <property type="component" value="Unassembled WGS sequence"/>
</dbReference>
<evidence type="ECO:0000313" key="1">
    <source>
        <dbReference type="EMBL" id="CAI6368401.1"/>
    </source>
</evidence>
<gene>
    <name evidence="1" type="ORF">MEUPH1_LOCUS22763</name>
</gene>
<sequence length="101" mass="11788">MKTEQTTNEVFIDKTVNEPTTIIVIKAAYVAIRRTDHIQENMIKKKNTVTKAEQIPNALSKKLILMLEYLHINNSQLLKLFQHRAGIKLERLKTRNTSHYN</sequence>
<proteinExistence type="predicted"/>
<organism evidence="1 2">
    <name type="scientific">Macrosiphum euphorbiae</name>
    <name type="common">potato aphid</name>
    <dbReference type="NCBI Taxonomy" id="13131"/>
    <lineage>
        <taxon>Eukaryota</taxon>
        <taxon>Metazoa</taxon>
        <taxon>Ecdysozoa</taxon>
        <taxon>Arthropoda</taxon>
        <taxon>Hexapoda</taxon>
        <taxon>Insecta</taxon>
        <taxon>Pterygota</taxon>
        <taxon>Neoptera</taxon>
        <taxon>Paraneoptera</taxon>
        <taxon>Hemiptera</taxon>
        <taxon>Sternorrhyncha</taxon>
        <taxon>Aphidomorpha</taxon>
        <taxon>Aphidoidea</taxon>
        <taxon>Aphididae</taxon>
        <taxon>Macrosiphini</taxon>
        <taxon>Macrosiphum</taxon>
    </lineage>
</organism>
<keyword evidence="2" id="KW-1185">Reference proteome</keyword>
<dbReference type="AlphaFoldDB" id="A0AAV0XJW7"/>
<protein>
    <submittedName>
        <fullName evidence="1">Uncharacterized protein</fullName>
    </submittedName>
</protein>
<name>A0AAV0XJW7_9HEMI</name>